<dbReference type="AlphaFoldDB" id="A0A4Z1HJ33"/>
<name>A0A4Z1HJ33_9HELO</name>
<accession>A0A4Z1HJ33</accession>
<evidence type="ECO:0000313" key="2">
    <source>
        <dbReference type="Proteomes" id="UP000297527"/>
    </source>
</evidence>
<protein>
    <submittedName>
        <fullName evidence="1">Uncharacterized protein</fullName>
    </submittedName>
</protein>
<dbReference type="OrthoDB" id="10519588at2759"/>
<proteinExistence type="predicted"/>
<organism evidence="1 2">
    <name type="scientific">Botryotinia convoluta</name>
    <dbReference type="NCBI Taxonomy" id="54673"/>
    <lineage>
        <taxon>Eukaryota</taxon>
        <taxon>Fungi</taxon>
        <taxon>Dikarya</taxon>
        <taxon>Ascomycota</taxon>
        <taxon>Pezizomycotina</taxon>
        <taxon>Leotiomycetes</taxon>
        <taxon>Helotiales</taxon>
        <taxon>Sclerotiniaceae</taxon>
        <taxon>Botryotinia</taxon>
    </lineage>
</organism>
<dbReference type="Proteomes" id="UP000297527">
    <property type="component" value="Unassembled WGS sequence"/>
</dbReference>
<reference evidence="1 2" key="1">
    <citation type="submission" date="2017-12" db="EMBL/GenBank/DDBJ databases">
        <title>Comparative genomics of Botrytis spp.</title>
        <authorList>
            <person name="Valero-Jimenez C.A."/>
            <person name="Tapia P."/>
            <person name="Veloso J."/>
            <person name="Silva-Moreno E."/>
            <person name="Staats M."/>
            <person name="Valdes J.H."/>
            <person name="Van Kan J.A.L."/>
        </authorList>
    </citation>
    <scope>NUCLEOTIDE SEQUENCE [LARGE SCALE GENOMIC DNA]</scope>
    <source>
        <strain evidence="1 2">MUCL11595</strain>
    </source>
</reference>
<keyword evidence="2" id="KW-1185">Reference proteome</keyword>
<sequence length="67" mass="7282">MPSVGSSYLKDLTIDKVYLTVASPWGGTSPQRIISIIKSHNRVLVELVQDSLITYLDGYALDGNNAS</sequence>
<gene>
    <name evidence="1" type="ORF">BCON_0225g00100</name>
</gene>
<comment type="caution">
    <text evidence="1">The sequence shown here is derived from an EMBL/GenBank/DDBJ whole genome shotgun (WGS) entry which is preliminary data.</text>
</comment>
<evidence type="ECO:0000313" key="1">
    <source>
        <dbReference type="EMBL" id="TGO48934.1"/>
    </source>
</evidence>
<dbReference type="EMBL" id="PQXN01000224">
    <property type="protein sequence ID" value="TGO48934.1"/>
    <property type="molecule type" value="Genomic_DNA"/>
</dbReference>